<accession>A0AAW1HFN8</accession>
<organism evidence="1 2">
    <name type="scientific">Popillia japonica</name>
    <name type="common">Japanese beetle</name>
    <dbReference type="NCBI Taxonomy" id="7064"/>
    <lineage>
        <taxon>Eukaryota</taxon>
        <taxon>Metazoa</taxon>
        <taxon>Ecdysozoa</taxon>
        <taxon>Arthropoda</taxon>
        <taxon>Hexapoda</taxon>
        <taxon>Insecta</taxon>
        <taxon>Pterygota</taxon>
        <taxon>Neoptera</taxon>
        <taxon>Endopterygota</taxon>
        <taxon>Coleoptera</taxon>
        <taxon>Polyphaga</taxon>
        <taxon>Scarabaeiformia</taxon>
        <taxon>Scarabaeidae</taxon>
        <taxon>Rutelinae</taxon>
        <taxon>Popillia</taxon>
    </lineage>
</organism>
<dbReference type="AlphaFoldDB" id="A0AAW1HFN8"/>
<evidence type="ECO:0000313" key="1">
    <source>
        <dbReference type="EMBL" id="KAK9675145.1"/>
    </source>
</evidence>
<evidence type="ECO:0000313" key="2">
    <source>
        <dbReference type="Proteomes" id="UP001458880"/>
    </source>
</evidence>
<comment type="caution">
    <text evidence="1">The sequence shown here is derived from an EMBL/GenBank/DDBJ whole genome shotgun (WGS) entry which is preliminary data.</text>
</comment>
<dbReference type="EMBL" id="JASPKY010001248">
    <property type="protein sequence ID" value="KAK9675145.1"/>
    <property type="molecule type" value="Genomic_DNA"/>
</dbReference>
<gene>
    <name evidence="1" type="ORF">QE152_g40605</name>
</gene>
<proteinExistence type="predicted"/>
<feature type="non-terminal residue" evidence="1">
    <location>
        <position position="1"/>
    </location>
</feature>
<protein>
    <submittedName>
        <fullName evidence="1">Uncharacterized protein</fullName>
    </submittedName>
</protein>
<dbReference type="Proteomes" id="UP001458880">
    <property type="component" value="Unassembled WGS sequence"/>
</dbReference>
<sequence length="93" mass="10337">RVQPDSDAPSVPAKYACVRNAGSPWENIIHIGIKHTDGRTRAGTLGIFVIGRAAFLKRFKVCSSVNCKSIEVLHYIHILKKRKSLVTKNLLLI</sequence>
<name>A0AAW1HFN8_POPJA</name>
<reference evidence="1 2" key="1">
    <citation type="journal article" date="2024" name="BMC Genomics">
        <title>De novo assembly and annotation of Popillia japonica's genome with initial clues to its potential as an invasive pest.</title>
        <authorList>
            <person name="Cucini C."/>
            <person name="Boschi S."/>
            <person name="Funari R."/>
            <person name="Cardaioli E."/>
            <person name="Iannotti N."/>
            <person name="Marturano G."/>
            <person name="Paoli F."/>
            <person name="Bruttini M."/>
            <person name="Carapelli A."/>
            <person name="Frati F."/>
            <person name="Nardi F."/>
        </authorList>
    </citation>
    <scope>NUCLEOTIDE SEQUENCE [LARGE SCALE GENOMIC DNA]</scope>
    <source>
        <strain evidence="1">DMR45628</strain>
    </source>
</reference>
<keyword evidence="2" id="KW-1185">Reference proteome</keyword>